<dbReference type="RefSeq" id="WP_079476150.1">
    <property type="nucleotide sequence ID" value="NZ_BJUN01000001.1"/>
</dbReference>
<name>A0A510Y490_MARHA</name>
<evidence type="ECO:0000313" key="1">
    <source>
        <dbReference type="EMBL" id="GEK57377.1"/>
    </source>
</evidence>
<comment type="caution">
    <text evidence="1">The sequence shown here is derived from an EMBL/GenBank/DDBJ whole genome shotgun (WGS) entry which is preliminary data.</text>
</comment>
<keyword evidence="2" id="KW-1185">Reference proteome</keyword>
<dbReference type="InterPro" id="IPR029025">
    <property type="entry name" value="T3SS_substrate_exporter_C"/>
</dbReference>
<dbReference type="Gene3D" id="3.40.1690.10">
    <property type="entry name" value="secretion proteins EscU"/>
    <property type="match status" value="1"/>
</dbReference>
<sequence>MNSNQNWKMKKAVALNYKQSTSQAPAVKAKGRGWTAERIIEAAAEHNVPVHKDAGLVHMLHELEWNEEIPEELYEVVAEIFAFIYRMDKKTAENEN</sequence>
<organism evidence="1 2">
    <name type="scientific">Marinococcus halophilus</name>
    <dbReference type="NCBI Taxonomy" id="1371"/>
    <lineage>
        <taxon>Bacteria</taxon>
        <taxon>Bacillati</taxon>
        <taxon>Bacillota</taxon>
        <taxon>Bacilli</taxon>
        <taxon>Bacillales</taxon>
        <taxon>Bacillaceae</taxon>
        <taxon>Marinococcus</taxon>
    </lineage>
</organism>
<protein>
    <recommendedName>
        <fullName evidence="3">Flagellar biosynthetic protein FlhB</fullName>
    </recommendedName>
</protein>
<dbReference type="PANTHER" id="PTHR30531:SF12">
    <property type="entry name" value="FLAGELLAR BIOSYNTHETIC PROTEIN FLHB"/>
    <property type="match status" value="1"/>
</dbReference>
<dbReference type="Proteomes" id="UP000321051">
    <property type="component" value="Unassembled WGS sequence"/>
</dbReference>
<dbReference type="Pfam" id="PF01312">
    <property type="entry name" value="Bac_export_2"/>
    <property type="match status" value="1"/>
</dbReference>
<evidence type="ECO:0000313" key="2">
    <source>
        <dbReference type="Proteomes" id="UP000321051"/>
    </source>
</evidence>
<dbReference type="InterPro" id="IPR006135">
    <property type="entry name" value="T3SS_substrate_exporter"/>
</dbReference>
<evidence type="ECO:0008006" key="3">
    <source>
        <dbReference type="Google" id="ProtNLM"/>
    </source>
</evidence>
<dbReference type="GO" id="GO:0005886">
    <property type="term" value="C:plasma membrane"/>
    <property type="evidence" value="ECO:0007669"/>
    <property type="project" value="TreeGrafter"/>
</dbReference>
<dbReference type="STRING" id="1371.GCA_900166605_02424"/>
<dbReference type="OrthoDB" id="5244399at2"/>
<dbReference type="GO" id="GO:0009306">
    <property type="term" value="P:protein secretion"/>
    <property type="evidence" value="ECO:0007669"/>
    <property type="project" value="InterPro"/>
</dbReference>
<dbReference type="AlphaFoldDB" id="A0A510Y490"/>
<accession>A0A510Y490</accession>
<dbReference type="EMBL" id="BJUN01000001">
    <property type="protein sequence ID" value="GEK57377.1"/>
    <property type="molecule type" value="Genomic_DNA"/>
</dbReference>
<dbReference type="PANTHER" id="PTHR30531">
    <property type="entry name" value="FLAGELLAR BIOSYNTHETIC PROTEIN FLHB"/>
    <property type="match status" value="1"/>
</dbReference>
<dbReference type="SUPFAM" id="SSF160544">
    <property type="entry name" value="EscU C-terminal domain-like"/>
    <property type="match status" value="1"/>
</dbReference>
<reference evidence="1 2" key="1">
    <citation type="submission" date="2019-07" db="EMBL/GenBank/DDBJ databases">
        <title>Whole genome shotgun sequence of Marinococcus halophilus NBRC 102359.</title>
        <authorList>
            <person name="Hosoyama A."/>
            <person name="Uohara A."/>
            <person name="Ohji S."/>
            <person name="Ichikawa N."/>
        </authorList>
    </citation>
    <scope>NUCLEOTIDE SEQUENCE [LARGE SCALE GENOMIC DNA]</scope>
    <source>
        <strain evidence="1 2">NBRC 102359</strain>
    </source>
</reference>
<proteinExistence type="predicted"/>
<gene>
    <name evidence="1" type="ORF">MHA01_02820</name>
</gene>